<feature type="transmembrane region" description="Helical" evidence="1">
    <location>
        <begin position="12"/>
        <end position="31"/>
    </location>
</feature>
<dbReference type="EMBL" id="QOQW01000027">
    <property type="protein sequence ID" value="RCK78101.1"/>
    <property type="molecule type" value="Genomic_DNA"/>
</dbReference>
<comment type="caution">
    <text evidence="2">The sequence shown here is derived from an EMBL/GenBank/DDBJ whole genome shotgun (WGS) entry which is preliminary data.</text>
</comment>
<keyword evidence="1" id="KW-1133">Transmembrane helix</keyword>
<proteinExistence type="predicted"/>
<organism evidence="2 3">
    <name type="scientific">Candidatus Ozemobacter sibiricus</name>
    <dbReference type="NCBI Taxonomy" id="2268124"/>
    <lineage>
        <taxon>Bacteria</taxon>
        <taxon>Candidatus Ozemobacteria</taxon>
        <taxon>Candidatus Ozemobacterales</taxon>
        <taxon>Candidatus Ozemobacteraceae</taxon>
        <taxon>Candidatus Ozemobacter</taxon>
    </lineage>
</organism>
<gene>
    <name evidence="2" type="ORF">OZSIB_1750</name>
</gene>
<accession>A0A367ZL48</accession>
<evidence type="ECO:0000313" key="2">
    <source>
        <dbReference type="EMBL" id="RCK78101.1"/>
    </source>
</evidence>
<evidence type="ECO:0000313" key="3">
    <source>
        <dbReference type="Proteomes" id="UP000252355"/>
    </source>
</evidence>
<sequence length="80" mass="8461">MSARKATHTTALNLIRVGELLIPLLIVGMRVGGIRGIFAGRLLTDLTVGALGLFWVERVLAIMSTANPAFPPEGAGPRSH</sequence>
<protein>
    <submittedName>
        <fullName evidence="2">Uncharacterized protein</fullName>
    </submittedName>
</protein>
<keyword evidence="1" id="KW-0472">Membrane</keyword>
<dbReference type="AlphaFoldDB" id="A0A367ZL48"/>
<keyword evidence="1" id="KW-0812">Transmembrane</keyword>
<evidence type="ECO:0000256" key="1">
    <source>
        <dbReference type="SAM" id="Phobius"/>
    </source>
</evidence>
<dbReference type="Proteomes" id="UP000252355">
    <property type="component" value="Unassembled WGS sequence"/>
</dbReference>
<name>A0A367ZL48_9BACT</name>
<reference evidence="2 3" key="1">
    <citation type="submission" date="2018-05" db="EMBL/GenBank/DDBJ databases">
        <title>A metagenomic window into the 2 km-deep terrestrial subsurface aquifer revealed taxonomically and functionally diverse microbial community comprising novel uncultured bacterial lineages.</title>
        <authorList>
            <person name="Kadnikov V.V."/>
            <person name="Mardanov A.V."/>
            <person name="Beletsky A.V."/>
            <person name="Banks D."/>
            <person name="Pimenov N.V."/>
            <person name="Frank Y.A."/>
            <person name="Karnachuk O.V."/>
            <person name="Ravin N.V."/>
        </authorList>
    </citation>
    <scope>NUCLEOTIDE SEQUENCE [LARGE SCALE GENOMIC DNA]</scope>
    <source>
        <strain evidence="2">BY5</strain>
    </source>
</reference>